<proteinExistence type="predicted"/>
<name>A0A6F8XZ70_9ACTN</name>
<gene>
    <name evidence="2" type="ORF">Pflav_055560</name>
</gene>
<evidence type="ECO:0000313" key="3">
    <source>
        <dbReference type="Proteomes" id="UP000502508"/>
    </source>
</evidence>
<sequence length="63" mass="6968">MVRAMTKNWRTLMRRTVARYLSPIIAGALAIEAGHHPDHLEPHIERSPVGVHLNAPTGHGGIR</sequence>
<dbReference type="Proteomes" id="UP000502508">
    <property type="component" value="Chromosome"/>
</dbReference>
<accession>A0A6F8XZ70</accession>
<dbReference type="EMBL" id="AP022870">
    <property type="protein sequence ID" value="BCB79146.1"/>
    <property type="molecule type" value="Genomic_DNA"/>
</dbReference>
<dbReference type="AlphaFoldDB" id="A0A6F8XZ70"/>
<evidence type="ECO:0000256" key="1">
    <source>
        <dbReference type="SAM" id="MobiDB-lite"/>
    </source>
</evidence>
<protein>
    <submittedName>
        <fullName evidence="2">Uncharacterized protein</fullName>
    </submittedName>
</protein>
<evidence type="ECO:0000313" key="2">
    <source>
        <dbReference type="EMBL" id="BCB79146.1"/>
    </source>
</evidence>
<reference evidence="2 3" key="2">
    <citation type="submission" date="2020-03" db="EMBL/GenBank/DDBJ databases">
        <authorList>
            <person name="Ichikawa N."/>
            <person name="Kimura A."/>
            <person name="Kitahashi Y."/>
            <person name="Uohara A."/>
        </authorList>
    </citation>
    <scope>NUCLEOTIDE SEQUENCE [LARGE SCALE GENOMIC DNA]</scope>
    <source>
        <strain evidence="2 3">NBRC 107702</strain>
    </source>
</reference>
<dbReference type="KEGG" id="pfla:Pflav_055560"/>
<keyword evidence="3" id="KW-1185">Reference proteome</keyword>
<feature type="region of interest" description="Disordered" evidence="1">
    <location>
        <begin position="39"/>
        <end position="63"/>
    </location>
</feature>
<organism evidence="2 3">
    <name type="scientific">Phytohabitans flavus</name>
    <dbReference type="NCBI Taxonomy" id="1076124"/>
    <lineage>
        <taxon>Bacteria</taxon>
        <taxon>Bacillati</taxon>
        <taxon>Actinomycetota</taxon>
        <taxon>Actinomycetes</taxon>
        <taxon>Micromonosporales</taxon>
        <taxon>Micromonosporaceae</taxon>
    </lineage>
</organism>
<reference evidence="2 3" key="1">
    <citation type="submission" date="2020-03" db="EMBL/GenBank/DDBJ databases">
        <title>Whole genome shotgun sequence of Phytohabitans flavus NBRC 107702.</title>
        <authorList>
            <person name="Komaki H."/>
            <person name="Tamura T."/>
        </authorList>
    </citation>
    <scope>NUCLEOTIDE SEQUENCE [LARGE SCALE GENOMIC DNA]</scope>
    <source>
        <strain evidence="2 3">NBRC 107702</strain>
    </source>
</reference>